<dbReference type="GO" id="GO:0003723">
    <property type="term" value="F:RNA binding"/>
    <property type="evidence" value="ECO:0007669"/>
    <property type="project" value="UniProtKB-UniRule"/>
</dbReference>
<keyword evidence="3 6" id="KW-0489">Methyltransferase</keyword>
<dbReference type="Pfam" id="PF10672">
    <property type="entry name" value="Methyltrans_SAM"/>
    <property type="match status" value="1"/>
</dbReference>
<dbReference type="PROSITE" id="PS51165">
    <property type="entry name" value="THUMP"/>
    <property type="match status" value="1"/>
</dbReference>
<dbReference type="EC" id="2.1.1.173" evidence="6"/>
<dbReference type="PANTHER" id="PTHR47313">
    <property type="entry name" value="RIBOSOMAL RNA LARGE SUBUNIT METHYLTRANSFERASE K/L"/>
    <property type="match status" value="1"/>
</dbReference>
<dbReference type="Pfam" id="PF22020">
    <property type="entry name" value="RlmL_1st"/>
    <property type="match status" value="1"/>
</dbReference>
<name>A0A432Y9V3_9GAMM</name>
<keyword evidence="10" id="KW-1185">Reference proteome</keyword>
<dbReference type="Pfam" id="PF01170">
    <property type="entry name" value="UPF0020"/>
    <property type="match status" value="1"/>
</dbReference>
<dbReference type="PIRSF" id="PIRSF037618">
    <property type="entry name" value="RNA_Mtase_bacteria_prd"/>
    <property type="match status" value="1"/>
</dbReference>
<dbReference type="EMBL" id="PIPV01000002">
    <property type="protein sequence ID" value="RUO57702.1"/>
    <property type="molecule type" value="Genomic_DNA"/>
</dbReference>
<comment type="similarity">
    <text evidence="6">Belongs to the methyltransferase superfamily. RlmKL family.</text>
</comment>
<dbReference type="Gene3D" id="3.30.2130.30">
    <property type="match status" value="1"/>
</dbReference>
<dbReference type="PANTHER" id="PTHR47313:SF1">
    <property type="entry name" value="RIBOSOMAL RNA LARGE SUBUNIT METHYLTRANSFERASE K_L"/>
    <property type="match status" value="1"/>
</dbReference>
<dbReference type="Pfam" id="PF02926">
    <property type="entry name" value="THUMP"/>
    <property type="match status" value="1"/>
</dbReference>
<dbReference type="InterPro" id="IPR017244">
    <property type="entry name" value="23SrRNA_methyltr_KL"/>
</dbReference>
<dbReference type="Proteomes" id="UP000287330">
    <property type="component" value="Unassembled WGS sequence"/>
</dbReference>
<comment type="catalytic activity">
    <reaction evidence="6">
        <text>guanosine(2069) in 23S rRNA + S-adenosyl-L-methionine = N(2)-methylguanosine(2069) in 23S rRNA + S-adenosyl-L-homocysteine + H(+)</text>
        <dbReference type="Rhea" id="RHEA:43772"/>
        <dbReference type="Rhea" id="RHEA-COMP:10688"/>
        <dbReference type="Rhea" id="RHEA-COMP:10689"/>
        <dbReference type="ChEBI" id="CHEBI:15378"/>
        <dbReference type="ChEBI" id="CHEBI:57856"/>
        <dbReference type="ChEBI" id="CHEBI:59789"/>
        <dbReference type="ChEBI" id="CHEBI:74269"/>
        <dbReference type="ChEBI" id="CHEBI:74481"/>
        <dbReference type="EC" id="2.1.1.264"/>
    </reaction>
</comment>
<comment type="catalytic activity">
    <reaction evidence="6">
        <text>guanosine(2445) in 23S rRNA + S-adenosyl-L-methionine = N(2)-methylguanosine(2445) in 23S rRNA + S-adenosyl-L-homocysteine + H(+)</text>
        <dbReference type="Rhea" id="RHEA:42740"/>
        <dbReference type="Rhea" id="RHEA-COMP:10215"/>
        <dbReference type="Rhea" id="RHEA-COMP:10216"/>
        <dbReference type="ChEBI" id="CHEBI:15378"/>
        <dbReference type="ChEBI" id="CHEBI:57856"/>
        <dbReference type="ChEBI" id="CHEBI:59789"/>
        <dbReference type="ChEBI" id="CHEBI:74269"/>
        <dbReference type="ChEBI" id="CHEBI:74481"/>
        <dbReference type="EC" id="2.1.1.173"/>
    </reaction>
</comment>
<keyword evidence="1 6" id="KW-0963">Cytoplasm</keyword>
<dbReference type="CDD" id="cd11715">
    <property type="entry name" value="THUMP_AdoMetMT"/>
    <property type="match status" value="1"/>
</dbReference>
<dbReference type="NCBIfam" id="NF008748">
    <property type="entry name" value="PRK11783.1"/>
    <property type="match status" value="1"/>
</dbReference>
<evidence type="ECO:0000256" key="3">
    <source>
        <dbReference type="ARBA" id="ARBA00022603"/>
    </source>
</evidence>
<dbReference type="HAMAP" id="MF_01858">
    <property type="entry name" value="23SrRNA_methyltr_KL"/>
    <property type="match status" value="1"/>
</dbReference>
<dbReference type="PROSITE" id="PS00092">
    <property type="entry name" value="N6_MTASE"/>
    <property type="match status" value="1"/>
</dbReference>
<dbReference type="InterPro" id="IPR000241">
    <property type="entry name" value="RlmKL-like_Mtase"/>
</dbReference>
<evidence type="ECO:0000259" key="8">
    <source>
        <dbReference type="PROSITE" id="PS51165"/>
    </source>
</evidence>
<keyword evidence="5 6" id="KW-0949">S-adenosyl-L-methionine</keyword>
<proteinExistence type="inferred from homology"/>
<dbReference type="SMART" id="SM00981">
    <property type="entry name" value="THUMP"/>
    <property type="match status" value="1"/>
</dbReference>
<organism evidence="9 10">
    <name type="scientific">Idiomarina fontislapidosi</name>
    <dbReference type="NCBI Taxonomy" id="263723"/>
    <lineage>
        <taxon>Bacteria</taxon>
        <taxon>Pseudomonadati</taxon>
        <taxon>Pseudomonadota</taxon>
        <taxon>Gammaproteobacteria</taxon>
        <taxon>Alteromonadales</taxon>
        <taxon>Idiomarinaceae</taxon>
        <taxon>Idiomarina</taxon>
    </lineage>
</organism>
<comment type="subcellular location">
    <subcellularLocation>
        <location evidence="6">Cytoplasm</location>
    </subcellularLocation>
</comment>
<gene>
    <name evidence="6" type="primary">rlmL</name>
    <name evidence="9" type="ORF">CWE25_04330</name>
</gene>
<dbReference type="GO" id="GO:0052915">
    <property type="term" value="F:23S rRNA (guanine(2445)-N(2))-methyltransferase activity"/>
    <property type="evidence" value="ECO:0007669"/>
    <property type="project" value="UniProtKB-UniRule"/>
</dbReference>
<dbReference type="EC" id="2.1.1.264" evidence="6"/>
<dbReference type="Gene3D" id="3.40.50.150">
    <property type="entry name" value="Vaccinia Virus protein VP39"/>
    <property type="match status" value="2"/>
</dbReference>
<keyword evidence="2 6" id="KW-0698">rRNA processing</keyword>
<dbReference type="PROSITE" id="PS01261">
    <property type="entry name" value="UPF0020"/>
    <property type="match status" value="1"/>
</dbReference>
<dbReference type="GO" id="GO:0070043">
    <property type="term" value="F:rRNA (guanine-N7-)-methyltransferase activity"/>
    <property type="evidence" value="ECO:0007669"/>
    <property type="project" value="UniProtKB-UniRule"/>
</dbReference>
<evidence type="ECO:0000256" key="6">
    <source>
        <dbReference type="HAMAP-Rule" id="MF_01858"/>
    </source>
</evidence>
<dbReference type="Gene3D" id="3.30.750.80">
    <property type="entry name" value="RNA methyltransferase domain (HRMD) like"/>
    <property type="match status" value="1"/>
</dbReference>
<evidence type="ECO:0000256" key="1">
    <source>
        <dbReference type="ARBA" id="ARBA00022490"/>
    </source>
</evidence>
<evidence type="ECO:0000256" key="7">
    <source>
        <dbReference type="PROSITE-ProRule" id="PRU00529"/>
    </source>
</evidence>
<dbReference type="GO" id="GO:0005737">
    <property type="term" value="C:cytoplasm"/>
    <property type="evidence" value="ECO:0007669"/>
    <property type="project" value="UniProtKB-SubCell"/>
</dbReference>
<evidence type="ECO:0000313" key="10">
    <source>
        <dbReference type="Proteomes" id="UP000287330"/>
    </source>
</evidence>
<keyword evidence="7" id="KW-0694">RNA-binding</keyword>
<comment type="function">
    <text evidence="6">Specifically methylates the guanine in position 2445 (m2G2445) and the guanine in position 2069 (m7G2069) of 23S rRNA.</text>
</comment>
<dbReference type="InterPro" id="IPR053943">
    <property type="entry name" value="RlmKL-like_Mtase_CS"/>
</dbReference>
<evidence type="ECO:0000256" key="5">
    <source>
        <dbReference type="ARBA" id="ARBA00022691"/>
    </source>
</evidence>
<dbReference type="RefSeq" id="WP_110573033.1">
    <property type="nucleotide sequence ID" value="NZ_PIPV01000002.1"/>
</dbReference>
<dbReference type="InterPro" id="IPR004114">
    <property type="entry name" value="THUMP_dom"/>
</dbReference>
<dbReference type="InterPro" id="IPR054170">
    <property type="entry name" value="RlmL_1st"/>
</dbReference>
<dbReference type="CDD" id="cd02440">
    <property type="entry name" value="AdoMet_MTases"/>
    <property type="match status" value="1"/>
</dbReference>
<dbReference type="InterPro" id="IPR019614">
    <property type="entry name" value="SAM-dep_methyl-trfase"/>
</dbReference>
<sequence>MLRLFVSCAKGMEQLLETELKTLGAQSITVTQAGCYVDAELKLAYTIALWSRLASRVLVELGRAETLNAEQIQQAISVYDWTQVMRDTHSFVVDFHGTNDEIRNTQFGAQVVKDGIIDFFRGRNAQRPNVDKQVPDIRVNARYHKNELIWSLDFSGGGLHQRGYRKQQGEAPLRETLAAAVLMRAGIHQQLEQDDPVILDPFCGSGTLVIEAAMIAADQAPGLNRRDWGFLRWVGHDRSVWHSVLEDAEQRFKTGRNEMTARFYASDMNPKLIGIAKENAARCQLGQFIQFDTADALDIQAPAEQGLLIANPPYGERLGEEVETLLLYRRFGRQLKQSFLGWQVALLAGDESLLKRLKLRSHKKYAFMNGPIATTLALFDLTKEQVEFTESQSEDLSNRLKKNYAKLSKWARKEGLDAWRVYDADLPEYNAAIDIYGDHLVIQEYAPPKTIPDGVATDRLWHLVEMVAETLPFDSSNIVLKVRKRQKGQEQYERRNRQKQDSVIFNVQEYGAQFEVNLTDYLDTGLFLDHRLVRKELFDKCEDLDVLNLFSYTCTASVQAALGGAHSVTSVDMSKTYLAWGERNFHLNGLRGDQYEFIQADCFTWMRDQRDDRRYDVIFIDPPTFSNSKRMTGTLDIQRDHVGLLKTAGRLLNEGGVILFSNNRKKFKIDEEGLEKAGYSVNNQTDASIPEDFKRHKGIHHYFIISKDY</sequence>
<evidence type="ECO:0000313" key="9">
    <source>
        <dbReference type="EMBL" id="RUO57702.1"/>
    </source>
</evidence>
<dbReference type="SUPFAM" id="SSF53335">
    <property type="entry name" value="S-adenosyl-L-methionine-dependent methyltransferases"/>
    <property type="match status" value="2"/>
</dbReference>
<reference evidence="10" key="1">
    <citation type="journal article" date="2018" name="Front. Microbiol.">
        <title>Genome-Based Analysis Reveals the Taxonomy and Diversity of the Family Idiomarinaceae.</title>
        <authorList>
            <person name="Liu Y."/>
            <person name="Lai Q."/>
            <person name="Shao Z."/>
        </authorList>
    </citation>
    <scope>NUCLEOTIDE SEQUENCE [LARGE SCALE GENOMIC DNA]</scope>
    <source>
        <strain evidence="10">F23</strain>
    </source>
</reference>
<accession>A0A432Y9V3</accession>
<dbReference type="AlphaFoldDB" id="A0A432Y9V3"/>
<dbReference type="InterPro" id="IPR002052">
    <property type="entry name" value="DNA_methylase_N6_adenine_CS"/>
</dbReference>
<protein>
    <recommendedName>
        <fullName evidence="6">Ribosomal RNA large subunit methyltransferase K/L</fullName>
    </recommendedName>
    <domain>
        <recommendedName>
            <fullName evidence="6">23S rRNA m2G2445 methyltransferase</fullName>
            <ecNumber evidence="6">2.1.1.173</ecNumber>
        </recommendedName>
        <alternativeName>
            <fullName evidence="6">rRNA (guanine-N(2)-)-methyltransferase RlmL</fullName>
        </alternativeName>
    </domain>
    <domain>
        <recommendedName>
            <fullName evidence="6">23S rRNA m7G2069 methyltransferase</fullName>
            <ecNumber evidence="6">2.1.1.264</ecNumber>
        </recommendedName>
        <alternativeName>
            <fullName evidence="6">rRNA (guanine-N(7)-)-methyltransferase RlmK</fullName>
        </alternativeName>
    </domain>
</protein>
<keyword evidence="4 6" id="KW-0808">Transferase</keyword>
<evidence type="ECO:0000256" key="4">
    <source>
        <dbReference type="ARBA" id="ARBA00022679"/>
    </source>
</evidence>
<evidence type="ECO:0000256" key="2">
    <source>
        <dbReference type="ARBA" id="ARBA00022552"/>
    </source>
</evidence>
<feature type="domain" description="THUMP" evidence="8">
    <location>
        <begin position="43"/>
        <end position="154"/>
    </location>
</feature>
<comment type="caution">
    <text evidence="9">The sequence shown here is derived from an EMBL/GenBank/DDBJ whole genome shotgun (WGS) entry which is preliminary data.</text>
</comment>
<dbReference type="InterPro" id="IPR029063">
    <property type="entry name" value="SAM-dependent_MTases_sf"/>
</dbReference>
<dbReference type="OrthoDB" id="9809404at2"/>